<dbReference type="SMART" id="SM00382">
    <property type="entry name" value="AAA"/>
    <property type="match status" value="1"/>
</dbReference>
<dbReference type="InterPro" id="IPR039421">
    <property type="entry name" value="Type_1_exporter"/>
</dbReference>
<dbReference type="Gene3D" id="1.20.1560.10">
    <property type="entry name" value="ABC transporter type 1, transmembrane domain"/>
    <property type="match status" value="1"/>
</dbReference>
<evidence type="ECO:0000313" key="10">
    <source>
        <dbReference type="EMBL" id="SEP94963.1"/>
    </source>
</evidence>
<keyword evidence="11" id="KW-1185">Reference proteome</keyword>
<dbReference type="InterPro" id="IPR027417">
    <property type="entry name" value="P-loop_NTPase"/>
</dbReference>
<dbReference type="STRING" id="65499.SAMN04488000_101773"/>
<dbReference type="GO" id="GO:0005524">
    <property type="term" value="F:ATP binding"/>
    <property type="evidence" value="ECO:0007669"/>
    <property type="project" value="UniProtKB-KW"/>
</dbReference>
<dbReference type="Pfam" id="PF00664">
    <property type="entry name" value="ABC_membrane"/>
    <property type="match status" value="1"/>
</dbReference>
<evidence type="ECO:0000256" key="6">
    <source>
        <dbReference type="ARBA" id="ARBA00023136"/>
    </source>
</evidence>
<dbReference type="Proteomes" id="UP000199503">
    <property type="component" value="Unassembled WGS sequence"/>
</dbReference>
<dbReference type="Pfam" id="PF00005">
    <property type="entry name" value="ABC_tran"/>
    <property type="match status" value="1"/>
</dbReference>
<dbReference type="SUPFAM" id="SSF90123">
    <property type="entry name" value="ABC transporter transmembrane region"/>
    <property type="match status" value="1"/>
</dbReference>
<feature type="transmembrane region" description="Helical" evidence="7">
    <location>
        <begin position="242"/>
        <end position="268"/>
    </location>
</feature>
<sequence length="551" mass="59145">MTAMTRSTTFATDVRRLAGRFGPLYLFSAGVWTLIHGLPLLVGVGIEKLFDQAATGPTDPVVWWLLTLAVGSLVLRSLLLFGGLNLDFTLIFRVSARVKAAVVDAVSARSTSRGPTLGGGDVLNRLRDDSDEIAEFVGWTADFVYRSVLLVIAVVVLLNTDVVVTLSLLPLVGALWVAKVLKNRLSSLSQDTRARQGAIAEQMTDLVAGIRDLRLADAEGHRVDRLAERFTGRRLAQARQQVVADLLGGLFRNIVTIGSALVLIVVSARMAGGDFTIGELALFLTYTSWLAEQIFFFGRALARYEQGRVSRDRLLALTPGIGGLDVERPGPVEPTPAPLEELRLTGFRCAPDDRGTTPPIDLVLRAGQVAVLTGPVGSGKSTALRGLLALDGPTVGSVHWNGEDVTGVETWWRAPRVAYARQGAVFLKGTVRDNLVLGNDSVDDGLALRALAAVQLRPGSAELRQGLDTEVGSGGLMLSGGQRQRLALARMLCRPADVRVVDDCDSSLDDATAAALWTELLSNWPSTWVVVSHNRAVRAMADVVVHVDERG</sequence>
<dbReference type="PROSITE" id="PS00211">
    <property type="entry name" value="ABC_TRANSPORTER_1"/>
    <property type="match status" value="1"/>
</dbReference>
<proteinExistence type="predicted"/>
<keyword evidence="3" id="KW-0547">Nucleotide-binding</keyword>
<comment type="subcellular location">
    <subcellularLocation>
        <location evidence="1">Cell membrane</location>
        <topology evidence="1">Multi-pass membrane protein</topology>
    </subcellularLocation>
</comment>
<organism evidence="10 11">
    <name type="scientific">Lentzea albida</name>
    <dbReference type="NCBI Taxonomy" id="65499"/>
    <lineage>
        <taxon>Bacteria</taxon>
        <taxon>Bacillati</taxon>
        <taxon>Actinomycetota</taxon>
        <taxon>Actinomycetes</taxon>
        <taxon>Pseudonocardiales</taxon>
        <taxon>Pseudonocardiaceae</taxon>
        <taxon>Lentzea</taxon>
    </lineage>
</organism>
<dbReference type="GO" id="GO:0016887">
    <property type="term" value="F:ATP hydrolysis activity"/>
    <property type="evidence" value="ECO:0007669"/>
    <property type="project" value="InterPro"/>
</dbReference>
<dbReference type="InterPro" id="IPR017871">
    <property type="entry name" value="ABC_transporter-like_CS"/>
</dbReference>
<dbReference type="InterPro" id="IPR003593">
    <property type="entry name" value="AAA+_ATPase"/>
</dbReference>
<gene>
    <name evidence="10" type="ORF">SAMN04488000_101773</name>
</gene>
<evidence type="ECO:0000256" key="1">
    <source>
        <dbReference type="ARBA" id="ARBA00004651"/>
    </source>
</evidence>
<dbReference type="GO" id="GO:0005886">
    <property type="term" value="C:plasma membrane"/>
    <property type="evidence" value="ECO:0007669"/>
    <property type="project" value="UniProtKB-SubCell"/>
</dbReference>
<evidence type="ECO:0000256" key="3">
    <source>
        <dbReference type="ARBA" id="ARBA00022741"/>
    </source>
</evidence>
<dbReference type="AlphaFoldDB" id="A0A1H9C2A3"/>
<keyword evidence="4 10" id="KW-0067">ATP-binding</keyword>
<evidence type="ECO:0000259" key="8">
    <source>
        <dbReference type="PROSITE" id="PS50893"/>
    </source>
</evidence>
<feature type="transmembrane region" description="Helical" evidence="7">
    <location>
        <begin position="62"/>
        <end position="84"/>
    </location>
</feature>
<dbReference type="InterPro" id="IPR011527">
    <property type="entry name" value="ABC1_TM_dom"/>
</dbReference>
<evidence type="ECO:0000313" key="11">
    <source>
        <dbReference type="Proteomes" id="UP000199503"/>
    </source>
</evidence>
<keyword evidence="5 7" id="KW-1133">Transmembrane helix</keyword>
<keyword evidence="2 7" id="KW-0812">Transmembrane</keyword>
<protein>
    <submittedName>
        <fullName evidence="10">ATP-binding cassette, subfamily B</fullName>
    </submittedName>
</protein>
<dbReference type="SUPFAM" id="SSF52540">
    <property type="entry name" value="P-loop containing nucleoside triphosphate hydrolases"/>
    <property type="match status" value="1"/>
</dbReference>
<evidence type="ECO:0000256" key="7">
    <source>
        <dbReference type="SAM" id="Phobius"/>
    </source>
</evidence>
<reference evidence="11" key="1">
    <citation type="submission" date="2016-10" db="EMBL/GenBank/DDBJ databases">
        <authorList>
            <person name="Varghese N."/>
            <person name="Submissions S."/>
        </authorList>
    </citation>
    <scope>NUCLEOTIDE SEQUENCE [LARGE SCALE GENOMIC DNA]</scope>
    <source>
        <strain evidence="11">DSM 44437</strain>
    </source>
</reference>
<evidence type="ECO:0000256" key="4">
    <source>
        <dbReference type="ARBA" id="ARBA00022840"/>
    </source>
</evidence>
<dbReference type="GO" id="GO:0140359">
    <property type="term" value="F:ABC-type transporter activity"/>
    <property type="evidence" value="ECO:0007669"/>
    <property type="project" value="InterPro"/>
</dbReference>
<dbReference type="PANTHER" id="PTHR24221">
    <property type="entry name" value="ATP-BINDING CASSETTE SUB-FAMILY B"/>
    <property type="match status" value="1"/>
</dbReference>
<evidence type="ECO:0000259" key="9">
    <source>
        <dbReference type="PROSITE" id="PS50929"/>
    </source>
</evidence>
<feature type="domain" description="ABC transporter" evidence="8">
    <location>
        <begin position="342"/>
        <end position="551"/>
    </location>
</feature>
<dbReference type="Gene3D" id="3.40.50.300">
    <property type="entry name" value="P-loop containing nucleotide triphosphate hydrolases"/>
    <property type="match status" value="1"/>
</dbReference>
<evidence type="ECO:0000256" key="5">
    <source>
        <dbReference type="ARBA" id="ARBA00022989"/>
    </source>
</evidence>
<dbReference type="OrthoDB" id="9770415at2"/>
<dbReference type="InterPro" id="IPR036640">
    <property type="entry name" value="ABC1_TM_sf"/>
</dbReference>
<feature type="transmembrane region" description="Helical" evidence="7">
    <location>
        <begin position="280"/>
        <end position="302"/>
    </location>
</feature>
<feature type="transmembrane region" description="Helical" evidence="7">
    <location>
        <begin position="21"/>
        <end position="42"/>
    </location>
</feature>
<keyword evidence="6 7" id="KW-0472">Membrane</keyword>
<accession>A0A1H9C2A3</accession>
<name>A0A1H9C2A3_9PSEU</name>
<dbReference type="RefSeq" id="WP_089909349.1">
    <property type="nucleotide sequence ID" value="NZ_FOFV01000001.1"/>
</dbReference>
<dbReference type="PROSITE" id="PS50929">
    <property type="entry name" value="ABC_TM1F"/>
    <property type="match status" value="1"/>
</dbReference>
<evidence type="ECO:0000256" key="2">
    <source>
        <dbReference type="ARBA" id="ARBA00022692"/>
    </source>
</evidence>
<dbReference type="PROSITE" id="PS50893">
    <property type="entry name" value="ABC_TRANSPORTER_2"/>
    <property type="match status" value="1"/>
</dbReference>
<dbReference type="PANTHER" id="PTHR24221:SF423">
    <property type="entry name" value="ABC TRANSPORTER"/>
    <property type="match status" value="1"/>
</dbReference>
<dbReference type="EMBL" id="FOFV01000001">
    <property type="protein sequence ID" value="SEP94963.1"/>
    <property type="molecule type" value="Genomic_DNA"/>
</dbReference>
<feature type="domain" description="ABC transmembrane type-1" evidence="9">
    <location>
        <begin position="37"/>
        <end position="306"/>
    </location>
</feature>
<dbReference type="InterPro" id="IPR003439">
    <property type="entry name" value="ABC_transporter-like_ATP-bd"/>
</dbReference>